<dbReference type="PANTHER" id="PTHR42932">
    <property type="entry name" value="GENERAL STRESS PROTEIN 20U"/>
    <property type="match status" value="1"/>
</dbReference>
<evidence type="ECO:0000256" key="1">
    <source>
        <dbReference type="ARBA" id="ARBA00009497"/>
    </source>
</evidence>
<dbReference type="Proteomes" id="UP000245461">
    <property type="component" value="Unassembled WGS sequence"/>
</dbReference>
<comment type="similarity">
    <text evidence="1 2">Belongs to the Dps family.</text>
</comment>
<proteinExistence type="inferred from homology"/>
<sequence>MGKTNEAVMDIGLDEAAREKAAAILGKALADTFTAYLKTHNYHWNVTGPTFQQLHTLFQGQYDELHEAVDEIAERVRALGYKTPGSLAAFAKLTSIGEAAEGATADDMVRDLLATNEALAASLRKAEGELGELGDISSADLMVARVTAAEKAAWMLRATLA</sequence>
<dbReference type="Gene3D" id="1.20.1260.10">
    <property type="match status" value="1"/>
</dbReference>
<dbReference type="OrthoDB" id="9797687at2"/>
<dbReference type="InterPro" id="IPR009078">
    <property type="entry name" value="Ferritin-like_SF"/>
</dbReference>
<dbReference type="GO" id="GO:0008199">
    <property type="term" value="F:ferric iron binding"/>
    <property type="evidence" value="ECO:0007669"/>
    <property type="project" value="InterPro"/>
</dbReference>
<protein>
    <submittedName>
        <fullName evidence="4">DNA starvation/stationary phase protection protein</fullName>
    </submittedName>
</protein>
<evidence type="ECO:0000313" key="5">
    <source>
        <dbReference type="Proteomes" id="UP000245461"/>
    </source>
</evidence>
<dbReference type="InterPro" id="IPR002177">
    <property type="entry name" value="DPS_DNA-bd"/>
</dbReference>
<evidence type="ECO:0000256" key="2">
    <source>
        <dbReference type="RuleBase" id="RU003875"/>
    </source>
</evidence>
<dbReference type="InterPro" id="IPR012347">
    <property type="entry name" value="Ferritin-like"/>
</dbReference>
<dbReference type="InterPro" id="IPR008331">
    <property type="entry name" value="Ferritin_DPS_dom"/>
</dbReference>
<evidence type="ECO:0000313" key="4">
    <source>
        <dbReference type="EMBL" id="PWR18544.1"/>
    </source>
</evidence>
<dbReference type="SUPFAM" id="SSF47240">
    <property type="entry name" value="Ferritin-like"/>
    <property type="match status" value="1"/>
</dbReference>
<dbReference type="AlphaFoldDB" id="A0A317DW04"/>
<keyword evidence="5" id="KW-1185">Reference proteome</keyword>
<reference evidence="4 5" key="1">
    <citation type="submission" date="2018-05" db="EMBL/GenBank/DDBJ databases">
        <title>Zavarzinia sp. HR-AS.</title>
        <authorList>
            <person name="Lee Y."/>
            <person name="Jeon C.O."/>
        </authorList>
    </citation>
    <scope>NUCLEOTIDE SEQUENCE [LARGE SCALE GENOMIC DNA]</scope>
    <source>
        <strain evidence="4 5">HR-AS</strain>
    </source>
</reference>
<organism evidence="4 5">
    <name type="scientific">Zavarzinia aquatilis</name>
    <dbReference type="NCBI Taxonomy" id="2211142"/>
    <lineage>
        <taxon>Bacteria</taxon>
        <taxon>Pseudomonadati</taxon>
        <taxon>Pseudomonadota</taxon>
        <taxon>Alphaproteobacteria</taxon>
        <taxon>Rhodospirillales</taxon>
        <taxon>Zavarziniaceae</taxon>
        <taxon>Zavarzinia</taxon>
    </lineage>
</organism>
<feature type="domain" description="Ferritin/DPS" evidence="3">
    <location>
        <begin position="23"/>
        <end position="160"/>
    </location>
</feature>
<dbReference type="CDD" id="cd01043">
    <property type="entry name" value="DPS"/>
    <property type="match status" value="1"/>
</dbReference>
<dbReference type="PANTHER" id="PTHR42932:SF3">
    <property type="entry name" value="DNA PROTECTION DURING STARVATION PROTEIN"/>
    <property type="match status" value="1"/>
</dbReference>
<evidence type="ECO:0000259" key="3">
    <source>
        <dbReference type="Pfam" id="PF00210"/>
    </source>
</evidence>
<dbReference type="Pfam" id="PF00210">
    <property type="entry name" value="Ferritin"/>
    <property type="match status" value="1"/>
</dbReference>
<dbReference type="PRINTS" id="PR01346">
    <property type="entry name" value="HELNAPAPROT"/>
</dbReference>
<dbReference type="PIRSF" id="PIRSF005900">
    <property type="entry name" value="Dps"/>
    <property type="match status" value="1"/>
</dbReference>
<dbReference type="EMBL" id="QGLE01000014">
    <property type="protein sequence ID" value="PWR18544.1"/>
    <property type="molecule type" value="Genomic_DNA"/>
</dbReference>
<accession>A0A317DW04</accession>
<gene>
    <name evidence="4" type="ORF">DKG74_19095</name>
</gene>
<dbReference type="RefSeq" id="WP_109907791.1">
    <property type="nucleotide sequence ID" value="NZ_QGLE01000014.1"/>
</dbReference>
<comment type="caution">
    <text evidence="4">The sequence shown here is derived from an EMBL/GenBank/DDBJ whole genome shotgun (WGS) entry which is preliminary data.</text>
</comment>
<name>A0A317DW04_9PROT</name>